<keyword evidence="4" id="KW-0349">Heme</keyword>
<evidence type="ECO:0000256" key="1">
    <source>
        <dbReference type="ARBA" id="ARBA00001971"/>
    </source>
</evidence>
<comment type="cofactor">
    <cofactor evidence="1">
        <name>heme</name>
        <dbReference type="ChEBI" id="CHEBI:30413"/>
    </cofactor>
</comment>
<dbReference type="SUPFAM" id="SSF48264">
    <property type="entry name" value="Cytochrome P450"/>
    <property type="match status" value="1"/>
</dbReference>
<evidence type="ECO:0000256" key="5">
    <source>
        <dbReference type="ARBA" id="ARBA00022723"/>
    </source>
</evidence>
<gene>
    <name evidence="10" type="ORF">QJS10_CPB20g01932</name>
</gene>
<comment type="similarity">
    <text evidence="3">Belongs to the cytochrome P450 family.</text>
</comment>
<dbReference type="GO" id="GO:0004497">
    <property type="term" value="F:monooxygenase activity"/>
    <property type="evidence" value="ECO:0007669"/>
    <property type="project" value="UniProtKB-KW"/>
</dbReference>
<dbReference type="Gene3D" id="1.10.630.10">
    <property type="entry name" value="Cytochrome P450"/>
    <property type="match status" value="1"/>
</dbReference>
<evidence type="ECO:0000256" key="2">
    <source>
        <dbReference type="ARBA" id="ARBA00004370"/>
    </source>
</evidence>
<keyword evidence="9" id="KW-0472">Membrane</keyword>
<dbReference type="GO" id="GO:0016020">
    <property type="term" value="C:membrane"/>
    <property type="evidence" value="ECO:0007669"/>
    <property type="project" value="UniProtKB-SubCell"/>
</dbReference>
<name>A0AAV9CE94_ACOCL</name>
<keyword evidence="6" id="KW-0560">Oxidoreductase</keyword>
<evidence type="ECO:0008006" key="12">
    <source>
        <dbReference type="Google" id="ProtNLM"/>
    </source>
</evidence>
<evidence type="ECO:0000256" key="7">
    <source>
        <dbReference type="ARBA" id="ARBA00023004"/>
    </source>
</evidence>
<keyword evidence="11" id="KW-1185">Reference proteome</keyword>
<dbReference type="InterPro" id="IPR036396">
    <property type="entry name" value="Cyt_P450_sf"/>
</dbReference>
<reference evidence="10" key="2">
    <citation type="submission" date="2023-06" db="EMBL/GenBank/DDBJ databases">
        <authorList>
            <person name="Ma L."/>
            <person name="Liu K.-W."/>
            <person name="Li Z."/>
            <person name="Hsiao Y.-Y."/>
            <person name="Qi Y."/>
            <person name="Fu T."/>
            <person name="Tang G."/>
            <person name="Zhang D."/>
            <person name="Sun W.-H."/>
            <person name="Liu D.-K."/>
            <person name="Li Y."/>
            <person name="Chen G.-Z."/>
            <person name="Liu X.-D."/>
            <person name="Liao X.-Y."/>
            <person name="Jiang Y.-T."/>
            <person name="Yu X."/>
            <person name="Hao Y."/>
            <person name="Huang J."/>
            <person name="Zhao X.-W."/>
            <person name="Ke S."/>
            <person name="Chen Y.-Y."/>
            <person name="Wu W.-L."/>
            <person name="Hsu J.-L."/>
            <person name="Lin Y.-F."/>
            <person name="Huang M.-D."/>
            <person name="Li C.-Y."/>
            <person name="Huang L."/>
            <person name="Wang Z.-W."/>
            <person name="Zhao X."/>
            <person name="Zhong W.-Y."/>
            <person name="Peng D.-H."/>
            <person name="Ahmad S."/>
            <person name="Lan S."/>
            <person name="Zhang J.-S."/>
            <person name="Tsai W.-C."/>
            <person name="Van De Peer Y."/>
            <person name="Liu Z.-J."/>
        </authorList>
    </citation>
    <scope>NUCLEOTIDE SEQUENCE</scope>
    <source>
        <strain evidence="10">CP</strain>
        <tissue evidence="10">Leaves</tissue>
    </source>
</reference>
<dbReference type="EMBL" id="JAUJYO010000020">
    <property type="protein sequence ID" value="KAK1286771.1"/>
    <property type="molecule type" value="Genomic_DNA"/>
</dbReference>
<dbReference type="PANTHER" id="PTHR47943">
    <property type="entry name" value="CYTOCHROME P450 93A3-LIKE"/>
    <property type="match status" value="1"/>
</dbReference>
<comment type="subcellular location">
    <subcellularLocation>
        <location evidence="2">Membrane</location>
    </subcellularLocation>
</comment>
<organism evidence="10 11">
    <name type="scientific">Acorus calamus</name>
    <name type="common">Sweet flag</name>
    <dbReference type="NCBI Taxonomy" id="4465"/>
    <lineage>
        <taxon>Eukaryota</taxon>
        <taxon>Viridiplantae</taxon>
        <taxon>Streptophyta</taxon>
        <taxon>Embryophyta</taxon>
        <taxon>Tracheophyta</taxon>
        <taxon>Spermatophyta</taxon>
        <taxon>Magnoliopsida</taxon>
        <taxon>Liliopsida</taxon>
        <taxon>Acoraceae</taxon>
        <taxon>Acorus</taxon>
    </lineage>
</organism>
<evidence type="ECO:0000313" key="10">
    <source>
        <dbReference type="EMBL" id="KAK1286771.1"/>
    </source>
</evidence>
<dbReference type="GO" id="GO:0020037">
    <property type="term" value="F:heme binding"/>
    <property type="evidence" value="ECO:0007669"/>
    <property type="project" value="InterPro"/>
</dbReference>
<dbReference type="AlphaFoldDB" id="A0AAV9CE94"/>
<protein>
    <recommendedName>
        <fullName evidence="12">Cytochrome P450</fullName>
    </recommendedName>
</protein>
<sequence>MRRGEVARLIGRLKDDAQLGSVVDVRARLTSLSADATCLMLFGRRYEEETGMVEVVPESMELGIRRRMRAVHRVYDGILERIIEEHRREGYQGQARDFVDVLLAYMDSRNTEFPIDDTIVKAILTLVV</sequence>
<evidence type="ECO:0000256" key="9">
    <source>
        <dbReference type="ARBA" id="ARBA00023136"/>
    </source>
</evidence>
<proteinExistence type="inferred from homology"/>
<comment type="caution">
    <text evidence="10">The sequence shown here is derived from an EMBL/GenBank/DDBJ whole genome shotgun (WGS) entry which is preliminary data.</text>
</comment>
<keyword evidence="5" id="KW-0479">Metal-binding</keyword>
<evidence type="ECO:0000256" key="3">
    <source>
        <dbReference type="ARBA" id="ARBA00010617"/>
    </source>
</evidence>
<accession>A0AAV9CE94</accession>
<dbReference type="PANTHER" id="PTHR47943:SF2">
    <property type="entry name" value="CYTOCHROME P450"/>
    <property type="match status" value="1"/>
</dbReference>
<keyword evidence="8" id="KW-0503">Monooxygenase</keyword>
<evidence type="ECO:0000256" key="4">
    <source>
        <dbReference type="ARBA" id="ARBA00022617"/>
    </source>
</evidence>
<evidence type="ECO:0000256" key="8">
    <source>
        <dbReference type="ARBA" id="ARBA00023033"/>
    </source>
</evidence>
<evidence type="ECO:0000313" key="11">
    <source>
        <dbReference type="Proteomes" id="UP001180020"/>
    </source>
</evidence>
<dbReference type="GO" id="GO:0016705">
    <property type="term" value="F:oxidoreductase activity, acting on paired donors, with incorporation or reduction of molecular oxygen"/>
    <property type="evidence" value="ECO:0007669"/>
    <property type="project" value="InterPro"/>
</dbReference>
<keyword evidence="7" id="KW-0408">Iron</keyword>
<reference evidence="10" key="1">
    <citation type="journal article" date="2023" name="Nat. Commun.">
        <title>Diploid and tetraploid genomes of Acorus and the evolution of monocots.</title>
        <authorList>
            <person name="Ma L."/>
            <person name="Liu K.W."/>
            <person name="Li Z."/>
            <person name="Hsiao Y.Y."/>
            <person name="Qi Y."/>
            <person name="Fu T."/>
            <person name="Tang G.D."/>
            <person name="Zhang D."/>
            <person name="Sun W.H."/>
            <person name="Liu D.K."/>
            <person name="Li Y."/>
            <person name="Chen G.Z."/>
            <person name="Liu X.D."/>
            <person name="Liao X.Y."/>
            <person name="Jiang Y.T."/>
            <person name="Yu X."/>
            <person name="Hao Y."/>
            <person name="Huang J."/>
            <person name="Zhao X.W."/>
            <person name="Ke S."/>
            <person name="Chen Y.Y."/>
            <person name="Wu W.L."/>
            <person name="Hsu J.L."/>
            <person name="Lin Y.F."/>
            <person name="Huang M.D."/>
            <person name="Li C.Y."/>
            <person name="Huang L."/>
            <person name="Wang Z.W."/>
            <person name="Zhao X."/>
            <person name="Zhong W.Y."/>
            <person name="Peng D.H."/>
            <person name="Ahmad S."/>
            <person name="Lan S."/>
            <person name="Zhang J.S."/>
            <person name="Tsai W.C."/>
            <person name="Van de Peer Y."/>
            <person name="Liu Z.J."/>
        </authorList>
    </citation>
    <scope>NUCLEOTIDE SEQUENCE</scope>
    <source>
        <strain evidence="10">CP</strain>
    </source>
</reference>
<dbReference type="Proteomes" id="UP001180020">
    <property type="component" value="Unassembled WGS sequence"/>
</dbReference>
<evidence type="ECO:0000256" key="6">
    <source>
        <dbReference type="ARBA" id="ARBA00023002"/>
    </source>
</evidence>
<dbReference type="GO" id="GO:0005506">
    <property type="term" value="F:iron ion binding"/>
    <property type="evidence" value="ECO:0007669"/>
    <property type="project" value="InterPro"/>
</dbReference>